<dbReference type="EMBL" id="CAJVQB010106906">
    <property type="protein sequence ID" value="CAG8851593.1"/>
    <property type="molecule type" value="Genomic_DNA"/>
</dbReference>
<sequence length="88" mass="10178">VQETNLGYEMQDNVLDTNKKNEGEKVYVEVLAYTDDTIWVTHNQKSMQETINISNEFYELNDIEINPTKTELVVVKPGAKRVVNELFV</sequence>
<protein>
    <submittedName>
        <fullName evidence="1">23692_t:CDS:1</fullName>
    </submittedName>
</protein>
<organism evidence="1 2">
    <name type="scientific">Gigaspora margarita</name>
    <dbReference type="NCBI Taxonomy" id="4874"/>
    <lineage>
        <taxon>Eukaryota</taxon>
        <taxon>Fungi</taxon>
        <taxon>Fungi incertae sedis</taxon>
        <taxon>Mucoromycota</taxon>
        <taxon>Glomeromycotina</taxon>
        <taxon>Glomeromycetes</taxon>
        <taxon>Diversisporales</taxon>
        <taxon>Gigasporaceae</taxon>
        <taxon>Gigaspora</taxon>
    </lineage>
</organism>
<evidence type="ECO:0000313" key="1">
    <source>
        <dbReference type="EMBL" id="CAG8851593.1"/>
    </source>
</evidence>
<reference evidence="1 2" key="1">
    <citation type="submission" date="2021-06" db="EMBL/GenBank/DDBJ databases">
        <authorList>
            <person name="Kallberg Y."/>
            <person name="Tangrot J."/>
            <person name="Rosling A."/>
        </authorList>
    </citation>
    <scope>NUCLEOTIDE SEQUENCE [LARGE SCALE GENOMIC DNA]</scope>
    <source>
        <strain evidence="1 2">120-4 pot B 10/14</strain>
    </source>
</reference>
<dbReference type="Proteomes" id="UP000789901">
    <property type="component" value="Unassembled WGS sequence"/>
</dbReference>
<keyword evidence="2" id="KW-1185">Reference proteome</keyword>
<feature type="non-terminal residue" evidence="1">
    <location>
        <position position="1"/>
    </location>
</feature>
<gene>
    <name evidence="1" type="ORF">GMARGA_LOCUS40819</name>
</gene>
<accession>A0ABN7XC69</accession>
<evidence type="ECO:0000313" key="2">
    <source>
        <dbReference type="Proteomes" id="UP000789901"/>
    </source>
</evidence>
<comment type="caution">
    <text evidence="1">The sequence shown here is derived from an EMBL/GenBank/DDBJ whole genome shotgun (WGS) entry which is preliminary data.</text>
</comment>
<proteinExistence type="predicted"/>
<name>A0ABN7XC69_GIGMA</name>